<sequence>MAASPLWKPLSGSYDDNNDGTRHHLGFPDAQSPGLRDDPGFTLQYPRRVLTAAPTLYAKELKGPRSSSCSLLGPNLGRIEMPRVAGSKGARVTETIIDRFISLISAAIQSVPPEVLERCIEHLAFGDVCNLRLSCRTFAAWCAQDTFKSYFLSKHVDMTKEKLEAFVEQTRPGRLGCLVEHVILTGVAVDTQLLGEILQPKTRWVTESHGPLFSSEQHRCTPAELLEVEADLKGLKALQTEQAYLRDNGESVGLLAEAFRNIASNGKLGLLPHLAMDVAVYRQNAETKQLPAEGGDWDRISQAAADCFHMTMSSLAKSGLLTTRLDIFSSASRCNLGCGELYQLGSYNSLLAQAMSGMKSLSLSLSERHLVDSGEQPDHEMVEALSSTKSDPSALPNFFALMPQLEDLNLHWYRTYQPGTRRLNSEPFHGLSEHVCLTALTQCSLRGLFLSERSFLTFLQRVPVKRLFLEEVHMVEGSFTPVFEYCTSEEANMEYLWLDDLWQVGLLYFHDSTCLKFPRRPGRGIGGQTLERRGNELRRPILWGFPPGRAPGSRQLYRWRALKKHEFGPP</sequence>
<keyword evidence="2" id="KW-1185">Reference proteome</keyword>
<reference evidence="1" key="1">
    <citation type="submission" date="2023-07" db="EMBL/GenBank/DDBJ databases">
        <title>Black Yeasts Isolated from many extreme environments.</title>
        <authorList>
            <person name="Coleine C."/>
            <person name="Stajich J.E."/>
            <person name="Selbmann L."/>
        </authorList>
    </citation>
    <scope>NUCLEOTIDE SEQUENCE</scope>
    <source>
        <strain evidence="1">CCFEE 5714</strain>
    </source>
</reference>
<gene>
    <name evidence="1" type="ORF">LTR37_000948</name>
</gene>
<evidence type="ECO:0000313" key="2">
    <source>
        <dbReference type="Proteomes" id="UP001281147"/>
    </source>
</evidence>
<dbReference type="EMBL" id="JAUTXU010000004">
    <property type="protein sequence ID" value="KAK3724900.1"/>
    <property type="molecule type" value="Genomic_DNA"/>
</dbReference>
<evidence type="ECO:0000313" key="1">
    <source>
        <dbReference type="EMBL" id="KAK3724900.1"/>
    </source>
</evidence>
<dbReference type="Proteomes" id="UP001281147">
    <property type="component" value="Unassembled WGS sequence"/>
</dbReference>
<protein>
    <submittedName>
        <fullName evidence="1">Uncharacterized protein</fullName>
    </submittedName>
</protein>
<comment type="caution">
    <text evidence="1">The sequence shown here is derived from an EMBL/GenBank/DDBJ whole genome shotgun (WGS) entry which is preliminary data.</text>
</comment>
<organism evidence="1 2">
    <name type="scientific">Vermiconidia calcicola</name>
    <dbReference type="NCBI Taxonomy" id="1690605"/>
    <lineage>
        <taxon>Eukaryota</taxon>
        <taxon>Fungi</taxon>
        <taxon>Dikarya</taxon>
        <taxon>Ascomycota</taxon>
        <taxon>Pezizomycotina</taxon>
        <taxon>Dothideomycetes</taxon>
        <taxon>Dothideomycetidae</taxon>
        <taxon>Mycosphaerellales</taxon>
        <taxon>Extremaceae</taxon>
        <taxon>Vermiconidia</taxon>
    </lineage>
</organism>
<proteinExistence type="predicted"/>
<name>A0ACC3NZ39_9PEZI</name>
<accession>A0ACC3NZ39</accession>